<protein>
    <submittedName>
        <fullName evidence="1">Uncharacterized protein</fullName>
    </submittedName>
</protein>
<reference evidence="1 2" key="1">
    <citation type="submission" date="2018-11" db="EMBL/GenBank/DDBJ databases">
        <authorList>
            <consortium name="Pathogen Informatics"/>
        </authorList>
    </citation>
    <scope>NUCLEOTIDE SEQUENCE [LARGE SCALE GENOMIC DNA]</scope>
    <source>
        <strain evidence="1 2">MHpl1</strain>
    </source>
</reference>
<organism evidence="1 2">
    <name type="scientific">Haemonchus placei</name>
    <name type="common">Barber's pole worm</name>
    <dbReference type="NCBI Taxonomy" id="6290"/>
    <lineage>
        <taxon>Eukaryota</taxon>
        <taxon>Metazoa</taxon>
        <taxon>Ecdysozoa</taxon>
        <taxon>Nematoda</taxon>
        <taxon>Chromadorea</taxon>
        <taxon>Rhabditida</taxon>
        <taxon>Rhabditina</taxon>
        <taxon>Rhabditomorpha</taxon>
        <taxon>Strongyloidea</taxon>
        <taxon>Trichostrongylidae</taxon>
        <taxon>Haemonchus</taxon>
    </lineage>
</organism>
<gene>
    <name evidence="1" type="ORF">HPLM_LOCUS10786</name>
</gene>
<dbReference type="AlphaFoldDB" id="A0A3P7V1J9"/>
<dbReference type="Proteomes" id="UP000268014">
    <property type="component" value="Unassembled WGS sequence"/>
</dbReference>
<evidence type="ECO:0000313" key="1">
    <source>
        <dbReference type="EMBL" id="VDO41126.1"/>
    </source>
</evidence>
<proteinExistence type="predicted"/>
<dbReference type="EMBL" id="UZAF01017390">
    <property type="protein sequence ID" value="VDO41126.1"/>
    <property type="molecule type" value="Genomic_DNA"/>
</dbReference>
<evidence type="ECO:0000313" key="2">
    <source>
        <dbReference type="Proteomes" id="UP000268014"/>
    </source>
</evidence>
<accession>A0A3P7V1J9</accession>
<sequence length="89" mass="10035">MKESAILCREVDGRTWGSKVLLGSKDKSDFSFLIVNKVNIYHTGWLYGTYCSECDGSKRSNVRDLDVKASNCILRNEASLCTCVQQKNH</sequence>
<keyword evidence="2" id="KW-1185">Reference proteome</keyword>
<name>A0A3P7V1J9_HAEPC</name>